<organismHost>
    <name type="scientific">Aeropyrum pernix</name>
    <dbReference type="NCBI Taxonomy" id="56636"/>
</organismHost>
<sequence length="57" mass="6633">MSGCEREAILRLLVKLKREMNMRLAGWPEARKRALEAIELYEAELEELLAEEPTFGK</sequence>
<proteinExistence type="predicted"/>
<dbReference type="EMBL" id="HE580237">
    <property type="protein sequence ID" value="CCD22148.1"/>
    <property type="molecule type" value="Genomic_DNA"/>
</dbReference>
<dbReference type="Proteomes" id="UP000008911">
    <property type="component" value="Segment"/>
</dbReference>
<dbReference type="KEGG" id="vg:26131604"/>
<evidence type="ECO:0000313" key="1">
    <source>
        <dbReference type="EMBL" id="CCD22148.1"/>
    </source>
</evidence>
<name>G3CAU9_APOV1</name>
<dbReference type="GeneID" id="26131604"/>
<organism evidence="1 2">
    <name type="scientific">Aeropyrum pernix ovoid virus 1</name>
    <name type="common">APOV1</name>
    <dbReference type="NCBI Taxonomy" id="1032474"/>
    <lineage>
        <taxon>Viruses</taxon>
        <taxon>Viruses incertae sedis</taxon>
        <taxon>Guttaviridae</taxon>
        <taxon>Betaguttavirus</taxon>
    </lineage>
</organism>
<reference evidence="1 2" key="1">
    <citation type="journal article" date="2011" name="J. Bacteriol.">
        <title>Provirus Induction in Hyperthermophilic Archaea: Characterization of Aeropyrum pernix Spindle-Shaped Virus 1 and Aeropyrum pernix Ovoid Virus 1.</title>
        <authorList>
            <person name="Mochizuki T."/>
            <person name="Sako Y."/>
            <person name="Prangishvili D."/>
        </authorList>
    </citation>
    <scope>NUCLEOTIDE SEQUENCE [LARGE SCALE GENOMIC DNA]</scope>
</reference>
<protein>
    <submittedName>
        <fullName evidence="1">Uncharacterized protein</fullName>
    </submittedName>
</protein>
<accession>G3CAU9</accession>
<dbReference type="RefSeq" id="YP_009177658.1">
    <property type="nucleotide sequence ID" value="NC_028256.1"/>
</dbReference>
<evidence type="ECO:0000313" key="2">
    <source>
        <dbReference type="Proteomes" id="UP000008911"/>
    </source>
</evidence>
<keyword evidence="2" id="KW-1185">Reference proteome</keyword>